<proteinExistence type="predicted"/>
<feature type="domain" description="NAD(P)-binding" evidence="1">
    <location>
        <begin position="7"/>
        <end position="109"/>
    </location>
</feature>
<dbReference type="EMBL" id="JACCBN010000001">
    <property type="protein sequence ID" value="NYD34855.1"/>
    <property type="molecule type" value="Genomic_DNA"/>
</dbReference>
<dbReference type="Pfam" id="PF13460">
    <property type="entry name" value="NAD_binding_10"/>
    <property type="match status" value="1"/>
</dbReference>
<dbReference type="AlphaFoldDB" id="A0A7Y9J4B0"/>
<dbReference type="PANTHER" id="PTHR12126">
    <property type="entry name" value="NADH-UBIQUINONE OXIDOREDUCTASE 39 KDA SUBUNIT-RELATED"/>
    <property type="match status" value="1"/>
</dbReference>
<evidence type="ECO:0000313" key="3">
    <source>
        <dbReference type="Proteomes" id="UP000535890"/>
    </source>
</evidence>
<keyword evidence="3" id="KW-1185">Reference proteome</keyword>
<evidence type="ECO:0000259" key="1">
    <source>
        <dbReference type="Pfam" id="PF13460"/>
    </source>
</evidence>
<dbReference type="Pfam" id="PF11066">
    <property type="entry name" value="DUF2867"/>
    <property type="match status" value="1"/>
</dbReference>
<dbReference type="InterPro" id="IPR051207">
    <property type="entry name" value="ComplexI_NDUFA9_subunit"/>
</dbReference>
<sequence length="504" mass="52366">MRCAVIGSTGYLGTRLVPRLLDRGDEVTVLVRSPHKLALTTWADAVDVVPGALEDPDAVAELVRGADVVVHLAHALEQSDFPERDRAAARTVAAAATTAHVGRLVYLGGLRPPPGTGTSRHLASRAEVADVFLASPVPTAALEAGIVVGSGSASFEMIRYLAERVPVLPGIPWLAHRTQPIAVDDVLHALVAATVLPPEVDRRLDVGGPDVLTYLDLVQRYARLAGLPQRVAVPVPLPVPPGGPVVAAMAMELLSPLPRRLVEPLIESLRHELVCDPESLADSRRLLGDPPGGPTTYGAAVRAALGRRADGVDPADHDPTPVLGQAGRPAALALPSDPIGSGGATWRWSTTAHGAASPDATWRAVQRIGGDTGWYAPPGVFGALGRADQLLGGVGGYRGRPHGRDLVVGDVIDGWRVESLTDGGGLRSVRLRADLKVPGRLWLTFTVRPDDGGGSALTLEVAFAPSGLAGVAYGAGLRVGAPVAFGPMARGALRAAERSGRQST</sequence>
<name>A0A7Y9J4B0_9PSEU</name>
<dbReference type="Gene3D" id="3.40.50.720">
    <property type="entry name" value="NAD(P)-binding Rossmann-like Domain"/>
    <property type="match status" value="1"/>
</dbReference>
<reference evidence="2 3" key="1">
    <citation type="submission" date="2020-07" db="EMBL/GenBank/DDBJ databases">
        <title>Sequencing the genomes of 1000 actinobacteria strains.</title>
        <authorList>
            <person name="Klenk H.-P."/>
        </authorList>
    </citation>
    <scope>NUCLEOTIDE SEQUENCE [LARGE SCALE GENOMIC DNA]</scope>
    <source>
        <strain evidence="2 3">DSM 45772</strain>
    </source>
</reference>
<dbReference type="InterPro" id="IPR016040">
    <property type="entry name" value="NAD(P)-bd_dom"/>
</dbReference>
<dbReference type="PANTHER" id="PTHR12126:SF11">
    <property type="entry name" value="NADH DEHYDROGENASE [UBIQUINONE] 1 ALPHA SUBCOMPLEX SUBUNIT 9, MITOCHONDRIAL"/>
    <property type="match status" value="1"/>
</dbReference>
<comment type="caution">
    <text evidence="2">The sequence shown here is derived from an EMBL/GenBank/DDBJ whole genome shotgun (WGS) entry which is preliminary data.</text>
</comment>
<dbReference type="GO" id="GO:0044877">
    <property type="term" value="F:protein-containing complex binding"/>
    <property type="evidence" value="ECO:0007669"/>
    <property type="project" value="TreeGrafter"/>
</dbReference>
<dbReference type="SUPFAM" id="SSF51735">
    <property type="entry name" value="NAD(P)-binding Rossmann-fold domains"/>
    <property type="match status" value="1"/>
</dbReference>
<protein>
    <submittedName>
        <fullName evidence="2">Uncharacterized protein YbjT (DUF2867 family)</fullName>
    </submittedName>
</protein>
<dbReference type="Proteomes" id="UP000535890">
    <property type="component" value="Unassembled WGS sequence"/>
</dbReference>
<dbReference type="SUPFAM" id="SSF55961">
    <property type="entry name" value="Bet v1-like"/>
    <property type="match status" value="1"/>
</dbReference>
<dbReference type="InterPro" id="IPR021295">
    <property type="entry name" value="DUF2867"/>
</dbReference>
<accession>A0A7Y9J4B0</accession>
<organism evidence="2 3">
    <name type="scientific">Actinomycetospora corticicola</name>
    <dbReference type="NCBI Taxonomy" id="663602"/>
    <lineage>
        <taxon>Bacteria</taxon>
        <taxon>Bacillati</taxon>
        <taxon>Actinomycetota</taxon>
        <taxon>Actinomycetes</taxon>
        <taxon>Pseudonocardiales</taxon>
        <taxon>Pseudonocardiaceae</taxon>
        <taxon>Actinomycetospora</taxon>
    </lineage>
</organism>
<gene>
    <name evidence="2" type="ORF">BJ983_000957</name>
</gene>
<dbReference type="RefSeq" id="WP_179792769.1">
    <property type="nucleotide sequence ID" value="NZ_BAABHP010000003.1"/>
</dbReference>
<evidence type="ECO:0000313" key="2">
    <source>
        <dbReference type="EMBL" id="NYD34855.1"/>
    </source>
</evidence>
<dbReference type="InterPro" id="IPR036291">
    <property type="entry name" value="NAD(P)-bd_dom_sf"/>
</dbReference>